<reference evidence="1" key="1">
    <citation type="journal article" date="2013" name="Environ. Microbiol.">
        <title>Microbiota from the distal guts of lean and obese adolescents exhibit partial functional redundancy besides clear differences in community structure.</title>
        <authorList>
            <person name="Ferrer M."/>
            <person name="Ruiz A."/>
            <person name="Lanza F."/>
            <person name="Haange S.B."/>
            <person name="Oberbach A."/>
            <person name="Till H."/>
            <person name="Bargiela R."/>
            <person name="Campoy C."/>
            <person name="Segura M.T."/>
            <person name="Richter M."/>
            <person name="von Bergen M."/>
            <person name="Seifert J."/>
            <person name="Suarez A."/>
        </authorList>
    </citation>
    <scope>NUCLEOTIDE SEQUENCE</scope>
</reference>
<comment type="caution">
    <text evidence="1">The sequence shown here is derived from an EMBL/GenBank/DDBJ whole genome shotgun (WGS) entry which is preliminary data.</text>
</comment>
<evidence type="ECO:0000313" key="1">
    <source>
        <dbReference type="EMBL" id="EKC68089.1"/>
    </source>
</evidence>
<sequence length="121" mass="14146">MYLMASYGEGQYVEAYYDQQIYLNHKLIENKQLSLTEIQEKSAEFLVQFSGVSEVYSAHRLLLGPWSPQIERIRNSFHRKRSGDLLIEILPGWTIMQENSTDNRVVRTADIPAPLILWEEE</sequence>
<dbReference type="AlphaFoldDB" id="K1TKK9"/>
<dbReference type="EMBL" id="AJWZ01003496">
    <property type="protein sequence ID" value="EKC68089.1"/>
    <property type="molecule type" value="Genomic_DNA"/>
</dbReference>
<proteinExistence type="predicted"/>
<dbReference type="Gene3D" id="3.30.1360.150">
    <property type="match status" value="1"/>
</dbReference>
<name>K1TKK9_9ZZZZ</name>
<accession>K1TKK9</accession>
<organism evidence="1">
    <name type="scientific">human gut metagenome</name>
    <dbReference type="NCBI Taxonomy" id="408170"/>
    <lineage>
        <taxon>unclassified sequences</taxon>
        <taxon>metagenomes</taxon>
        <taxon>organismal metagenomes</taxon>
    </lineage>
</organism>
<protein>
    <submittedName>
        <fullName evidence="1">Alkaline phosphatase</fullName>
    </submittedName>
</protein>
<gene>
    <name evidence="1" type="ORF">OBE_05117</name>
</gene>